<evidence type="ECO:0000256" key="1">
    <source>
        <dbReference type="SAM" id="SignalP"/>
    </source>
</evidence>
<comment type="caution">
    <text evidence="2">The sequence shown here is derived from an EMBL/GenBank/DDBJ whole genome shotgun (WGS) entry which is preliminary data.</text>
</comment>
<feature type="signal peptide" evidence="1">
    <location>
        <begin position="1"/>
        <end position="27"/>
    </location>
</feature>
<dbReference type="Proteomes" id="UP001632038">
    <property type="component" value="Unassembled WGS sequence"/>
</dbReference>
<evidence type="ECO:0000313" key="2">
    <source>
        <dbReference type="EMBL" id="KAL3633017.1"/>
    </source>
</evidence>
<organism evidence="2 3">
    <name type="scientific">Castilleja foliolosa</name>
    <dbReference type="NCBI Taxonomy" id="1961234"/>
    <lineage>
        <taxon>Eukaryota</taxon>
        <taxon>Viridiplantae</taxon>
        <taxon>Streptophyta</taxon>
        <taxon>Embryophyta</taxon>
        <taxon>Tracheophyta</taxon>
        <taxon>Spermatophyta</taxon>
        <taxon>Magnoliopsida</taxon>
        <taxon>eudicotyledons</taxon>
        <taxon>Gunneridae</taxon>
        <taxon>Pentapetalae</taxon>
        <taxon>asterids</taxon>
        <taxon>lamiids</taxon>
        <taxon>Lamiales</taxon>
        <taxon>Orobanchaceae</taxon>
        <taxon>Pedicularideae</taxon>
        <taxon>Castillejinae</taxon>
        <taxon>Castilleja</taxon>
    </lineage>
</organism>
<sequence length="99" mass="11089">MDRQFKNMCTIAVITMLVLLYAEHVSASCYGDCLENCFNKGGERFYCLIKCAIKCRKIVDQTRNGLANEILSCAQFGTDVGKVEDCVNKYQASEIMGQN</sequence>
<dbReference type="EMBL" id="JAVIJP010000032">
    <property type="protein sequence ID" value="KAL3633017.1"/>
    <property type="molecule type" value="Genomic_DNA"/>
</dbReference>
<feature type="chain" id="PRO_5044822654" evidence="1">
    <location>
        <begin position="28"/>
        <end position="99"/>
    </location>
</feature>
<accession>A0ABD3CWQ9</accession>
<protein>
    <submittedName>
        <fullName evidence="2">Uncharacterized protein</fullName>
    </submittedName>
</protein>
<name>A0ABD3CWQ9_9LAMI</name>
<keyword evidence="1" id="KW-0732">Signal</keyword>
<dbReference type="AlphaFoldDB" id="A0ABD3CWQ9"/>
<reference evidence="3" key="1">
    <citation type="journal article" date="2024" name="IScience">
        <title>Strigolactones Initiate the Formation of Haustorium-like Structures in Castilleja.</title>
        <authorList>
            <person name="Buerger M."/>
            <person name="Peterson D."/>
            <person name="Chory J."/>
        </authorList>
    </citation>
    <scope>NUCLEOTIDE SEQUENCE [LARGE SCALE GENOMIC DNA]</scope>
</reference>
<keyword evidence="3" id="KW-1185">Reference proteome</keyword>
<proteinExistence type="predicted"/>
<evidence type="ECO:0000313" key="3">
    <source>
        <dbReference type="Proteomes" id="UP001632038"/>
    </source>
</evidence>
<gene>
    <name evidence="2" type="ORF">CASFOL_026001</name>
</gene>